<evidence type="ECO:0000313" key="2">
    <source>
        <dbReference type="EMBL" id="WWM70279.1"/>
    </source>
</evidence>
<keyword evidence="3" id="KW-1185">Reference proteome</keyword>
<feature type="region of interest" description="Disordered" evidence="1">
    <location>
        <begin position="18"/>
        <end position="84"/>
    </location>
</feature>
<feature type="compositionally biased region" description="Pro residues" evidence="1">
    <location>
        <begin position="67"/>
        <end position="84"/>
    </location>
</feature>
<accession>A0ABZ2G1M4</accession>
<gene>
    <name evidence="2" type="ORF">V6R86_06190</name>
</gene>
<reference evidence="2 3" key="1">
    <citation type="submission" date="2024-02" db="EMBL/GenBank/DDBJ databases">
        <title>Full genome sequence of Sphingomonas kaistensis.</title>
        <authorList>
            <person name="Poletto B.L."/>
            <person name="Silva G."/>
            <person name="Galante D."/>
            <person name="Campos K.R."/>
            <person name="Santos M.B.N."/>
            <person name="Sacchi C.T."/>
        </authorList>
    </citation>
    <scope>NUCLEOTIDE SEQUENCE [LARGE SCALE GENOMIC DNA]</scope>
    <source>
        <strain evidence="2 3">MA4R</strain>
    </source>
</reference>
<sequence length="84" mass="8584">MIDAIPFLMVAAAALSACSTKKGADAEMPKPTAQTRAGDKIVPSPWQPPAEVDPPHKSPGDLVEPVPGKPAPAPKDAPPPKTPS</sequence>
<proteinExistence type="predicted"/>
<dbReference type="EMBL" id="CP145607">
    <property type="protein sequence ID" value="WWM70279.1"/>
    <property type="molecule type" value="Genomic_DNA"/>
</dbReference>
<organism evidence="2 3">
    <name type="scientific">Sphingomonas kaistensis</name>
    <dbReference type="NCBI Taxonomy" id="298708"/>
    <lineage>
        <taxon>Bacteria</taxon>
        <taxon>Pseudomonadati</taxon>
        <taxon>Pseudomonadota</taxon>
        <taxon>Alphaproteobacteria</taxon>
        <taxon>Sphingomonadales</taxon>
        <taxon>Sphingomonadaceae</taxon>
        <taxon>Sphingomonas</taxon>
    </lineage>
</organism>
<evidence type="ECO:0000313" key="3">
    <source>
        <dbReference type="Proteomes" id="UP001382935"/>
    </source>
</evidence>
<dbReference type="Proteomes" id="UP001382935">
    <property type="component" value="Chromosome"/>
</dbReference>
<protein>
    <submittedName>
        <fullName evidence="2">Uncharacterized protein</fullName>
    </submittedName>
</protein>
<evidence type="ECO:0000256" key="1">
    <source>
        <dbReference type="SAM" id="MobiDB-lite"/>
    </source>
</evidence>
<dbReference type="RefSeq" id="WP_338502931.1">
    <property type="nucleotide sequence ID" value="NZ_CP145607.1"/>
</dbReference>
<name>A0ABZ2G1M4_9SPHN</name>